<dbReference type="InterPro" id="IPR035897">
    <property type="entry name" value="Toll_tir_struct_dom_sf"/>
</dbReference>
<dbReference type="InterPro" id="IPR002182">
    <property type="entry name" value="NB-ARC"/>
</dbReference>
<dbReference type="GO" id="GO:0043531">
    <property type="term" value="F:ADP binding"/>
    <property type="evidence" value="ECO:0007669"/>
    <property type="project" value="InterPro"/>
</dbReference>
<dbReference type="SUPFAM" id="SSF52200">
    <property type="entry name" value="Toll/Interleukin receptor TIR domain"/>
    <property type="match status" value="1"/>
</dbReference>
<dbReference type="EMBL" id="CACVBM020000033">
    <property type="protein sequence ID" value="CAA7013289.1"/>
    <property type="molecule type" value="Genomic_DNA"/>
</dbReference>
<feature type="domain" description="TIR" evidence="1">
    <location>
        <begin position="1"/>
        <end position="164"/>
    </location>
</feature>
<dbReference type="PANTHER" id="PTHR11017">
    <property type="entry name" value="LEUCINE-RICH REPEAT-CONTAINING PROTEIN"/>
    <property type="match status" value="1"/>
</dbReference>
<gene>
    <name evidence="2" type="ORF">MERR_LOCUS523</name>
</gene>
<dbReference type="Proteomes" id="UP000467841">
    <property type="component" value="Unassembled WGS sequence"/>
</dbReference>
<dbReference type="PRINTS" id="PR00364">
    <property type="entry name" value="DISEASERSIST"/>
</dbReference>
<dbReference type="SMART" id="SM00255">
    <property type="entry name" value="TIR"/>
    <property type="match status" value="1"/>
</dbReference>
<name>A0A6D2HBU8_9BRAS</name>
<proteinExistence type="predicted"/>
<protein>
    <recommendedName>
        <fullName evidence="1">TIR domain-containing protein</fullName>
    </recommendedName>
</protein>
<dbReference type="InterPro" id="IPR042197">
    <property type="entry name" value="Apaf_helical"/>
</dbReference>
<dbReference type="PROSITE" id="PS50104">
    <property type="entry name" value="TIR"/>
    <property type="match status" value="1"/>
</dbReference>
<dbReference type="Gene3D" id="3.40.50.10140">
    <property type="entry name" value="Toll/interleukin-1 receptor homology (TIR) domain"/>
    <property type="match status" value="1"/>
</dbReference>
<dbReference type="InterPro" id="IPR000157">
    <property type="entry name" value="TIR_dom"/>
</dbReference>
<organism evidence="2 3">
    <name type="scientific">Microthlaspi erraticum</name>
    <dbReference type="NCBI Taxonomy" id="1685480"/>
    <lineage>
        <taxon>Eukaryota</taxon>
        <taxon>Viridiplantae</taxon>
        <taxon>Streptophyta</taxon>
        <taxon>Embryophyta</taxon>
        <taxon>Tracheophyta</taxon>
        <taxon>Spermatophyta</taxon>
        <taxon>Magnoliopsida</taxon>
        <taxon>eudicotyledons</taxon>
        <taxon>Gunneridae</taxon>
        <taxon>Pentapetalae</taxon>
        <taxon>rosids</taxon>
        <taxon>malvids</taxon>
        <taxon>Brassicales</taxon>
        <taxon>Brassicaceae</taxon>
        <taxon>Coluteocarpeae</taxon>
        <taxon>Microthlaspi</taxon>
    </lineage>
</organism>
<evidence type="ECO:0000313" key="3">
    <source>
        <dbReference type="Proteomes" id="UP000467841"/>
    </source>
</evidence>
<comment type="caution">
    <text evidence="2">The sequence shown here is derived from an EMBL/GenBank/DDBJ whole genome shotgun (WGS) entry which is preliminary data.</text>
</comment>
<dbReference type="SUPFAM" id="SSF52540">
    <property type="entry name" value="P-loop containing nucleoside triphosphate hydrolases"/>
    <property type="match status" value="1"/>
</dbReference>
<evidence type="ECO:0000259" key="1">
    <source>
        <dbReference type="PROSITE" id="PS50104"/>
    </source>
</evidence>
<dbReference type="InterPro" id="IPR027417">
    <property type="entry name" value="P-loop_NTPase"/>
</dbReference>
<dbReference type="Pfam" id="PF01582">
    <property type="entry name" value="TIR"/>
    <property type="match status" value="1"/>
</dbReference>
<dbReference type="Pfam" id="PF00931">
    <property type="entry name" value="NB-ARC"/>
    <property type="match status" value="1"/>
</dbReference>
<reference evidence="2" key="1">
    <citation type="submission" date="2020-01" db="EMBL/GenBank/DDBJ databases">
        <authorList>
            <person name="Mishra B."/>
        </authorList>
    </citation>
    <scope>NUCLEOTIDE SEQUENCE [LARGE SCALE GENOMIC DNA]</scope>
</reference>
<dbReference type="GO" id="GO:0007165">
    <property type="term" value="P:signal transduction"/>
    <property type="evidence" value="ECO:0007669"/>
    <property type="project" value="InterPro"/>
</dbReference>
<accession>A0A6D2HBU8</accession>
<dbReference type="PANTHER" id="PTHR11017:SF564">
    <property type="entry name" value="DISEASE RESISTANCE PROTEIN (TIR-NBS CLASS)"/>
    <property type="match status" value="1"/>
</dbReference>
<dbReference type="GO" id="GO:0006952">
    <property type="term" value="P:defense response"/>
    <property type="evidence" value="ECO:0007669"/>
    <property type="project" value="InterPro"/>
</dbReference>
<keyword evidence="3" id="KW-1185">Reference proteome</keyword>
<sequence>MKFDVFLSFRGTDTGRTFVSHLCHILDRRRLITFKHEEVTPGNQPASSEVLQAIEESTIAVAIISETYASSVWCLDELEKIIECKVKGSLAVMPVFYEVDYHDVVRKAEELANDLTREGYNMEKLNRWSDALKSLTRIPSHNSSQWLEDSKMIENITENVFGHWFAAQPSFGNTIDGIPSLTTGIDALISTTDLVSITIQDARDSLGTLAGRYMLGEKPIRVEPRPGSSVYGEEYITGNELARLVPSVSSGFKIFGMDRHMKAIYTLLGLELNDDGVREIGIWGAAGVGKTTLARLVYEEISPKFQDHYYYYHRSWADASSNCQPRSSIGLLEKITRDVVMENDLAMIQNVVKAKLGHQKVLLIVDGLDYQNDLQNITRIARLFGRGSRLIVVHKKEESLTNCGVGHLYEVESMRSDEALQFFSLFAFKQEYVPRDLYRLSARAVFIAGHLPLAMKVLGSFLHGKDVNEWEYELCKLEASQNNWNVAVVSRYIAGDFYQTRSSTNLDGCIGEEDEGDDFPSYLFALS</sequence>
<dbReference type="Gene3D" id="1.10.8.430">
    <property type="entry name" value="Helical domain of apoptotic protease-activating factors"/>
    <property type="match status" value="1"/>
</dbReference>
<dbReference type="OrthoDB" id="1054973at2759"/>
<dbReference type="AlphaFoldDB" id="A0A6D2HBU8"/>
<evidence type="ECO:0000313" key="2">
    <source>
        <dbReference type="EMBL" id="CAA7013289.1"/>
    </source>
</evidence>
<dbReference type="InterPro" id="IPR044974">
    <property type="entry name" value="Disease_R_plants"/>
</dbReference>
<dbReference type="Gene3D" id="3.40.50.300">
    <property type="entry name" value="P-loop containing nucleotide triphosphate hydrolases"/>
    <property type="match status" value="1"/>
</dbReference>